<sequence length="68" mass="7280">MENRKLMATGIVGFVVAALCCSTPVLAVLLGAVGLSAMLGYLDYVLIPAMILFLGIVAYADYRRRRSA</sequence>
<accession>A0A1G7BPM4</accession>
<dbReference type="NCBIfam" id="NF033565">
    <property type="entry name" value="trans_MerF"/>
    <property type="match status" value="1"/>
</dbReference>
<keyword evidence="1" id="KW-0472">Membrane</keyword>
<dbReference type="AlphaFoldDB" id="A0A1G7BPM4"/>
<keyword evidence="3" id="KW-1185">Reference proteome</keyword>
<proteinExistence type="predicted"/>
<feature type="transmembrane region" description="Helical" evidence="1">
    <location>
        <begin position="12"/>
        <end position="35"/>
    </location>
</feature>
<gene>
    <name evidence="2" type="ORF">SAMN04487779_102643</name>
</gene>
<dbReference type="Proteomes" id="UP000198925">
    <property type="component" value="Unassembled WGS sequence"/>
</dbReference>
<reference evidence="2 3" key="1">
    <citation type="submission" date="2016-10" db="EMBL/GenBank/DDBJ databases">
        <authorList>
            <person name="de Groot N.N."/>
        </authorList>
    </citation>
    <scope>NUCLEOTIDE SEQUENCE [LARGE SCALE GENOMIC DNA]</scope>
    <source>
        <strain evidence="2 3">CPCC 100156</strain>
    </source>
</reference>
<dbReference type="InterPro" id="IPR021091">
    <property type="entry name" value="Mercury_ion_transport_MerF"/>
</dbReference>
<protein>
    <submittedName>
        <fullName evidence="2">Mercuric ion transport protein</fullName>
    </submittedName>
</protein>
<dbReference type="Gene3D" id="1.10.287.910">
    <property type="entry name" value="bacterial mercury transporter, merf"/>
    <property type="match status" value="1"/>
</dbReference>
<evidence type="ECO:0000313" key="3">
    <source>
        <dbReference type="Proteomes" id="UP000198925"/>
    </source>
</evidence>
<dbReference type="Pfam" id="PF11431">
    <property type="entry name" value="Transport_MerF"/>
    <property type="match status" value="1"/>
</dbReference>
<feature type="transmembrane region" description="Helical" evidence="1">
    <location>
        <begin position="41"/>
        <end position="62"/>
    </location>
</feature>
<evidence type="ECO:0000313" key="2">
    <source>
        <dbReference type="EMBL" id="SDE28903.1"/>
    </source>
</evidence>
<keyword evidence="1" id="KW-1133">Transmembrane helix</keyword>
<organism evidence="2 3">
    <name type="scientific">Belnapia rosea</name>
    <dbReference type="NCBI Taxonomy" id="938405"/>
    <lineage>
        <taxon>Bacteria</taxon>
        <taxon>Pseudomonadati</taxon>
        <taxon>Pseudomonadota</taxon>
        <taxon>Alphaproteobacteria</taxon>
        <taxon>Acetobacterales</taxon>
        <taxon>Roseomonadaceae</taxon>
        <taxon>Belnapia</taxon>
    </lineage>
</organism>
<dbReference type="GO" id="GO:0016020">
    <property type="term" value="C:membrane"/>
    <property type="evidence" value="ECO:0007669"/>
    <property type="project" value="InterPro"/>
</dbReference>
<keyword evidence="1" id="KW-0812">Transmembrane</keyword>
<dbReference type="RefSeq" id="WP_090664962.1">
    <property type="nucleotide sequence ID" value="NZ_FMZX01000026.1"/>
</dbReference>
<evidence type="ECO:0000256" key="1">
    <source>
        <dbReference type="SAM" id="Phobius"/>
    </source>
</evidence>
<dbReference type="EMBL" id="FMZX01000026">
    <property type="protein sequence ID" value="SDE28903.1"/>
    <property type="molecule type" value="Genomic_DNA"/>
</dbReference>
<name>A0A1G7BPM4_9PROT</name>